<name>A0A0F9BDA0_9ZZZZ</name>
<sequence length="67" mass="7801">MRSKKKKPKKAFNAFSCVDISSTFMRDIKKSSFGNKGLFTIINNYSTFIYNLLKMKQTKDKICCEYA</sequence>
<protein>
    <submittedName>
        <fullName evidence="1">Uncharacterized protein</fullName>
    </submittedName>
</protein>
<dbReference type="EMBL" id="LAZR01041503">
    <property type="protein sequence ID" value="KKL11817.1"/>
    <property type="molecule type" value="Genomic_DNA"/>
</dbReference>
<gene>
    <name evidence="1" type="ORF">LCGC14_2541940</name>
</gene>
<accession>A0A0F9BDA0</accession>
<comment type="caution">
    <text evidence="1">The sequence shown here is derived from an EMBL/GenBank/DDBJ whole genome shotgun (WGS) entry which is preliminary data.</text>
</comment>
<proteinExistence type="predicted"/>
<organism evidence="1">
    <name type="scientific">marine sediment metagenome</name>
    <dbReference type="NCBI Taxonomy" id="412755"/>
    <lineage>
        <taxon>unclassified sequences</taxon>
        <taxon>metagenomes</taxon>
        <taxon>ecological metagenomes</taxon>
    </lineage>
</organism>
<reference evidence="1" key="1">
    <citation type="journal article" date="2015" name="Nature">
        <title>Complex archaea that bridge the gap between prokaryotes and eukaryotes.</title>
        <authorList>
            <person name="Spang A."/>
            <person name="Saw J.H."/>
            <person name="Jorgensen S.L."/>
            <person name="Zaremba-Niedzwiedzka K."/>
            <person name="Martijn J."/>
            <person name="Lind A.E."/>
            <person name="van Eijk R."/>
            <person name="Schleper C."/>
            <person name="Guy L."/>
            <person name="Ettema T.J."/>
        </authorList>
    </citation>
    <scope>NUCLEOTIDE SEQUENCE</scope>
</reference>
<evidence type="ECO:0000313" key="1">
    <source>
        <dbReference type="EMBL" id="KKL11817.1"/>
    </source>
</evidence>
<feature type="non-terminal residue" evidence="1">
    <location>
        <position position="67"/>
    </location>
</feature>
<dbReference type="AlphaFoldDB" id="A0A0F9BDA0"/>